<keyword evidence="1" id="KW-0285">Flavoprotein</keyword>
<dbReference type="InterPro" id="IPR036188">
    <property type="entry name" value="FAD/NAD-bd_sf"/>
</dbReference>
<keyword evidence="7" id="KW-1185">Reference proteome</keyword>
<dbReference type="PANTHER" id="PTHR46972:SF1">
    <property type="entry name" value="FAD DEPENDENT OXIDOREDUCTASE DOMAIN-CONTAINING PROTEIN"/>
    <property type="match status" value="1"/>
</dbReference>
<name>A0A974S1J6_PERPY</name>
<evidence type="ECO:0000256" key="1">
    <source>
        <dbReference type="ARBA" id="ARBA00022630"/>
    </source>
</evidence>
<evidence type="ECO:0000313" key="6">
    <source>
        <dbReference type="EMBL" id="QQT00325.1"/>
    </source>
</evidence>
<dbReference type="Pfam" id="PF01494">
    <property type="entry name" value="FAD_binding_3"/>
    <property type="match status" value="1"/>
</dbReference>
<organism evidence="6 7">
    <name type="scientific">Peribacillus psychrosaccharolyticus</name>
    <name type="common">Bacillus psychrosaccharolyticus</name>
    <dbReference type="NCBI Taxonomy" id="1407"/>
    <lineage>
        <taxon>Bacteria</taxon>
        <taxon>Bacillati</taxon>
        <taxon>Bacillota</taxon>
        <taxon>Bacilli</taxon>
        <taxon>Bacillales</taxon>
        <taxon>Bacillaceae</taxon>
        <taxon>Peribacillus</taxon>
    </lineage>
</organism>
<keyword evidence="4 6" id="KW-0503">Monooxygenase</keyword>
<proteinExistence type="predicted"/>
<dbReference type="EMBL" id="CP068053">
    <property type="protein sequence ID" value="QQT00325.1"/>
    <property type="molecule type" value="Genomic_DNA"/>
</dbReference>
<dbReference type="InterPro" id="IPR002938">
    <property type="entry name" value="FAD-bd"/>
</dbReference>
<accession>A0A974S1J6</accession>
<dbReference type="PRINTS" id="PR00420">
    <property type="entry name" value="RNGMNOXGNASE"/>
</dbReference>
<dbReference type="AlphaFoldDB" id="A0A974S1J6"/>
<sequence>MAFHLMTQKRLSNYLKLFNDWDEQLKNYIRHAEDCIVKRRVGFKWERKTNVTLIGDAVHVMSPFVGEGVNMAMYNALNLA</sequence>
<dbReference type="SUPFAM" id="SSF51905">
    <property type="entry name" value="FAD/NAD(P)-binding domain"/>
    <property type="match status" value="1"/>
</dbReference>
<evidence type="ECO:0000256" key="2">
    <source>
        <dbReference type="ARBA" id="ARBA00022827"/>
    </source>
</evidence>
<gene>
    <name evidence="6" type="ORF">I6J18_22615</name>
</gene>
<dbReference type="GO" id="GO:0071949">
    <property type="term" value="F:FAD binding"/>
    <property type="evidence" value="ECO:0007669"/>
    <property type="project" value="InterPro"/>
</dbReference>
<feature type="domain" description="FAD-binding" evidence="5">
    <location>
        <begin position="28"/>
        <end position="80"/>
    </location>
</feature>
<evidence type="ECO:0000313" key="7">
    <source>
        <dbReference type="Proteomes" id="UP000595254"/>
    </source>
</evidence>
<protein>
    <submittedName>
        <fullName evidence="6">FAD-dependent monooxygenase</fullName>
    </submittedName>
</protein>
<reference evidence="6 7" key="1">
    <citation type="submission" date="2021-01" db="EMBL/GenBank/DDBJ databases">
        <title>FDA dAtabase for Regulatory Grade micrObial Sequences (FDA-ARGOS): Supporting development and validation of Infectious Disease Dx tests.</title>
        <authorList>
            <person name="Nelson B."/>
            <person name="Plummer A."/>
            <person name="Tallon L."/>
            <person name="Sadzewicz L."/>
            <person name="Zhao X."/>
            <person name="Boylan J."/>
            <person name="Ott S."/>
            <person name="Bowen H."/>
            <person name="Vavikolanu K."/>
            <person name="Mehta A."/>
            <person name="Aluvathingal J."/>
            <person name="Nadendla S."/>
            <person name="Myers T."/>
            <person name="Yan Y."/>
            <person name="Sichtig H."/>
        </authorList>
    </citation>
    <scope>NUCLEOTIDE SEQUENCE [LARGE SCALE GENOMIC DNA]</scope>
    <source>
        <strain evidence="6 7">FDAARGOS_1161</strain>
    </source>
</reference>
<evidence type="ECO:0000259" key="5">
    <source>
        <dbReference type="Pfam" id="PF01494"/>
    </source>
</evidence>
<dbReference type="KEGG" id="ppsr:I6J18_22615"/>
<dbReference type="Proteomes" id="UP000595254">
    <property type="component" value="Chromosome"/>
</dbReference>
<evidence type="ECO:0000256" key="3">
    <source>
        <dbReference type="ARBA" id="ARBA00023002"/>
    </source>
</evidence>
<evidence type="ECO:0000256" key="4">
    <source>
        <dbReference type="ARBA" id="ARBA00023033"/>
    </source>
</evidence>
<dbReference type="Gene3D" id="3.50.50.60">
    <property type="entry name" value="FAD/NAD(P)-binding domain"/>
    <property type="match status" value="1"/>
</dbReference>
<keyword evidence="2" id="KW-0274">FAD</keyword>
<keyword evidence="3" id="KW-0560">Oxidoreductase</keyword>
<dbReference type="PANTHER" id="PTHR46972">
    <property type="entry name" value="MONOOXYGENASE ASQM-RELATED"/>
    <property type="match status" value="1"/>
</dbReference>
<dbReference type="GO" id="GO:0004497">
    <property type="term" value="F:monooxygenase activity"/>
    <property type="evidence" value="ECO:0007669"/>
    <property type="project" value="UniProtKB-KW"/>
</dbReference>